<dbReference type="InterPro" id="IPR010559">
    <property type="entry name" value="Sig_transdc_His_kin_internal"/>
</dbReference>
<dbReference type="Pfam" id="PF06580">
    <property type="entry name" value="His_kinase"/>
    <property type="match status" value="1"/>
</dbReference>
<dbReference type="SMART" id="SM00387">
    <property type="entry name" value="HATPase_c"/>
    <property type="match status" value="1"/>
</dbReference>
<dbReference type="GO" id="GO:0016020">
    <property type="term" value="C:membrane"/>
    <property type="evidence" value="ECO:0007669"/>
    <property type="project" value="InterPro"/>
</dbReference>
<evidence type="ECO:0000256" key="5">
    <source>
        <dbReference type="SAM" id="Phobius"/>
    </source>
</evidence>
<name>A0A921KL79_9ACTN</name>
<feature type="transmembrane region" description="Helical" evidence="5">
    <location>
        <begin position="12"/>
        <end position="29"/>
    </location>
</feature>
<dbReference type="EC" id="2.7.13.3" evidence="2"/>
<evidence type="ECO:0000256" key="3">
    <source>
        <dbReference type="ARBA" id="ARBA00022777"/>
    </source>
</evidence>
<reference evidence="7" key="1">
    <citation type="journal article" date="2021" name="PeerJ">
        <title>Extensive microbial diversity within the chicken gut microbiome revealed by metagenomics and culture.</title>
        <authorList>
            <person name="Gilroy R."/>
            <person name="Ravi A."/>
            <person name="Getino M."/>
            <person name="Pursley I."/>
            <person name="Horton D.L."/>
            <person name="Alikhan N.F."/>
            <person name="Baker D."/>
            <person name="Gharbi K."/>
            <person name="Hall N."/>
            <person name="Watson M."/>
            <person name="Adriaenssens E.M."/>
            <person name="Foster-Nyarko E."/>
            <person name="Jarju S."/>
            <person name="Secka A."/>
            <person name="Antonio M."/>
            <person name="Oren A."/>
            <person name="Chaudhuri R.R."/>
            <person name="La Ragione R."/>
            <person name="Hildebrand F."/>
            <person name="Pallen M.J."/>
        </authorList>
    </citation>
    <scope>NUCLEOTIDE SEQUENCE</scope>
    <source>
        <strain evidence="7">CHK124-7917</strain>
    </source>
</reference>
<sequence length="465" mass="50116">MIGRLRPRRRSADVLLAVCAVLLAALLITSVRDGIVVAAMLVGCGMAAVIVMSGAISVTPEDTRSEATERTLRVATNTLAHLRGGLTEENARAICSMLLPETDAAAIAITDTVKVLAYEGAVQTPFRAGTPNAKPTLEVLESRRMETFVAVDDDTQEARLFAVGSRAEGSAFGIIVPLLVQDRAVGTIKFYYRRDLDIDRTQLAIAEGLGLLLSTQLSSYELDKQAELTARAEVKALQAQINPHFLFNALNTIASFTRTNPTKARDLLREFSLFYRRTLESSEKALIPLSQELQQTRSYLRIEKARFGEDRIVESERVESGCESLPVPSFLVQPIVENAVRHAMRDEGPLHVEVQVATDGNDILIAVTDDGLGMDDAVASRLMAEAVEPRTPAGAGAEKGAGMALRNVAERIERFYGVGSGVEIVSKPGEGTCVTLRLAGARRSLALGTAQKQDEGARGRSGRAS</sequence>
<dbReference type="Gene3D" id="3.30.565.10">
    <property type="entry name" value="Histidine kinase-like ATPase, C-terminal domain"/>
    <property type="match status" value="1"/>
</dbReference>
<reference evidence="7" key="2">
    <citation type="submission" date="2021-09" db="EMBL/GenBank/DDBJ databases">
        <authorList>
            <person name="Gilroy R."/>
        </authorList>
    </citation>
    <scope>NUCLEOTIDE SEQUENCE</scope>
    <source>
        <strain evidence="7">CHK124-7917</strain>
    </source>
</reference>
<dbReference type="InterPro" id="IPR050640">
    <property type="entry name" value="Bact_2-comp_sensor_kinase"/>
</dbReference>
<keyword evidence="5" id="KW-0472">Membrane</keyword>
<accession>A0A921KL79</accession>
<keyword evidence="3 7" id="KW-0418">Kinase</keyword>
<evidence type="ECO:0000259" key="6">
    <source>
        <dbReference type="PROSITE" id="PS50109"/>
    </source>
</evidence>
<keyword evidence="4" id="KW-0902">Two-component regulatory system</keyword>
<dbReference type="InterPro" id="IPR003594">
    <property type="entry name" value="HATPase_dom"/>
</dbReference>
<evidence type="ECO:0000256" key="4">
    <source>
        <dbReference type="ARBA" id="ARBA00023012"/>
    </source>
</evidence>
<feature type="domain" description="Histidine kinase" evidence="6">
    <location>
        <begin position="331"/>
        <end position="442"/>
    </location>
</feature>
<dbReference type="InterPro" id="IPR005467">
    <property type="entry name" value="His_kinase_dom"/>
</dbReference>
<evidence type="ECO:0000313" key="8">
    <source>
        <dbReference type="Proteomes" id="UP000697330"/>
    </source>
</evidence>
<dbReference type="AlphaFoldDB" id="A0A921KL79"/>
<dbReference type="InterPro" id="IPR004358">
    <property type="entry name" value="Sig_transdc_His_kin-like_C"/>
</dbReference>
<dbReference type="PANTHER" id="PTHR34220">
    <property type="entry name" value="SENSOR HISTIDINE KINASE YPDA"/>
    <property type="match status" value="1"/>
</dbReference>
<dbReference type="PROSITE" id="PS50109">
    <property type="entry name" value="HIS_KIN"/>
    <property type="match status" value="1"/>
</dbReference>
<comment type="caution">
    <text evidence="7">The sequence shown here is derived from an EMBL/GenBank/DDBJ whole genome shotgun (WGS) entry which is preliminary data.</text>
</comment>
<dbReference type="PANTHER" id="PTHR34220:SF7">
    <property type="entry name" value="SENSOR HISTIDINE KINASE YPDA"/>
    <property type="match status" value="1"/>
</dbReference>
<dbReference type="SUPFAM" id="SSF55874">
    <property type="entry name" value="ATPase domain of HSP90 chaperone/DNA topoisomerase II/histidine kinase"/>
    <property type="match status" value="1"/>
</dbReference>
<keyword evidence="5" id="KW-1133">Transmembrane helix</keyword>
<gene>
    <name evidence="7" type="ORF">K8U72_06545</name>
</gene>
<dbReference type="EMBL" id="DYWQ01000094">
    <property type="protein sequence ID" value="HJF45427.1"/>
    <property type="molecule type" value="Genomic_DNA"/>
</dbReference>
<comment type="catalytic activity">
    <reaction evidence="1">
        <text>ATP + protein L-histidine = ADP + protein N-phospho-L-histidine.</text>
        <dbReference type="EC" id="2.7.13.3"/>
    </reaction>
</comment>
<dbReference type="Proteomes" id="UP000697330">
    <property type="component" value="Unassembled WGS sequence"/>
</dbReference>
<evidence type="ECO:0000256" key="2">
    <source>
        <dbReference type="ARBA" id="ARBA00012438"/>
    </source>
</evidence>
<dbReference type="PRINTS" id="PR00344">
    <property type="entry name" value="BCTRLSENSOR"/>
</dbReference>
<evidence type="ECO:0000313" key="7">
    <source>
        <dbReference type="EMBL" id="HJF45427.1"/>
    </source>
</evidence>
<feature type="transmembrane region" description="Helical" evidence="5">
    <location>
        <begin position="35"/>
        <end position="56"/>
    </location>
</feature>
<organism evidence="7 8">
    <name type="scientific">Thermophilibacter provencensis</name>
    <dbReference type="NCBI Taxonomy" id="1852386"/>
    <lineage>
        <taxon>Bacteria</taxon>
        <taxon>Bacillati</taxon>
        <taxon>Actinomycetota</taxon>
        <taxon>Coriobacteriia</taxon>
        <taxon>Coriobacteriales</taxon>
        <taxon>Atopobiaceae</taxon>
        <taxon>Thermophilibacter</taxon>
    </lineage>
</organism>
<protein>
    <recommendedName>
        <fullName evidence="2">histidine kinase</fullName>
        <ecNumber evidence="2">2.7.13.3</ecNumber>
    </recommendedName>
</protein>
<dbReference type="GO" id="GO:0000155">
    <property type="term" value="F:phosphorelay sensor kinase activity"/>
    <property type="evidence" value="ECO:0007669"/>
    <property type="project" value="InterPro"/>
</dbReference>
<evidence type="ECO:0000256" key="1">
    <source>
        <dbReference type="ARBA" id="ARBA00000085"/>
    </source>
</evidence>
<dbReference type="InterPro" id="IPR036890">
    <property type="entry name" value="HATPase_C_sf"/>
</dbReference>
<dbReference type="RefSeq" id="WP_274959199.1">
    <property type="nucleotide sequence ID" value="NZ_DYWQ01000094.1"/>
</dbReference>
<keyword evidence="3 7" id="KW-0808">Transferase</keyword>
<dbReference type="Pfam" id="PF02518">
    <property type="entry name" value="HATPase_c"/>
    <property type="match status" value="1"/>
</dbReference>
<proteinExistence type="predicted"/>
<keyword evidence="5" id="KW-0812">Transmembrane</keyword>